<comment type="caution">
    <text evidence="1">The sequence shown here is derived from an EMBL/GenBank/DDBJ whole genome shotgun (WGS) entry which is preliminary data.</text>
</comment>
<name>A0ABP8IQF0_9BACT</name>
<sequence>MLAGPVQAQVSKFHGDLGVGLVPLRATGPVQGNPNGYSGLENGYVLETVSGNFFLLNGNLGFDTALYRLGETEQALGVSLNAGAGLLGTTRQDMDGLNKSFILDFPEYVTYRYGAKAVKKAKKDYGFGVGLGYRFCKFVLPFNAPSAMVEGVYATADADWFIRFSADLRPMRFYNQYSSEGLVEVLSIRQFNCLIGKSF</sequence>
<protein>
    <recommendedName>
        <fullName evidence="3">Outer membrane protein beta-barrel domain-containing protein</fullName>
    </recommendedName>
</protein>
<dbReference type="EMBL" id="BAABGZ010000074">
    <property type="protein sequence ID" value="GAA4365548.1"/>
    <property type="molecule type" value="Genomic_DNA"/>
</dbReference>
<evidence type="ECO:0000313" key="2">
    <source>
        <dbReference type="Proteomes" id="UP001501153"/>
    </source>
</evidence>
<organism evidence="1 2">
    <name type="scientific">Hymenobacter saemangeumensis</name>
    <dbReference type="NCBI Taxonomy" id="1084522"/>
    <lineage>
        <taxon>Bacteria</taxon>
        <taxon>Pseudomonadati</taxon>
        <taxon>Bacteroidota</taxon>
        <taxon>Cytophagia</taxon>
        <taxon>Cytophagales</taxon>
        <taxon>Hymenobacteraceae</taxon>
        <taxon>Hymenobacter</taxon>
    </lineage>
</organism>
<accession>A0ABP8IQF0</accession>
<keyword evidence="2" id="KW-1185">Reference proteome</keyword>
<gene>
    <name evidence="1" type="ORF">GCM10023185_35880</name>
</gene>
<proteinExistence type="predicted"/>
<evidence type="ECO:0008006" key="3">
    <source>
        <dbReference type="Google" id="ProtNLM"/>
    </source>
</evidence>
<evidence type="ECO:0000313" key="1">
    <source>
        <dbReference type="EMBL" id="GAA4365548.1"/>
    </source>
</evidence>
<dbReference type="Proteomes" id="UP001501153">
    <property type="component" value="Unassembled WGS sequence"/>
</dbReference>
<reference evidence="2" key="1">
    <citation type="journal article" date="2019" name="Int. J. Syst. Evol. Microbiol.">
        <title>The Global Catalogue of Microorganisms (GCM) 10K type strain sequencing project: providing services to taxonomists for standard genome sequencing and annotation.</title>
        <authorList>
            <consortium name="The Broad Institute Genomics Platform"/>
            <consortium name="The Broad Institute Genome Sequencing Center for Infectious Disease"/>
            <person name="Wu L."/>
            <person name="Ma J."/>
        </authorList>
    </citation>
    <scope>NUCLEOTIDE SEQUENCE [LARGE SCALE GENOMIC DNA]</scope>
    <source>
        <strain evidence="2">JCM 17923</strain>
    </source>
</reference>